<reference evidence="8 9" key="1">
    <citation type="submission" date="2010-07" db="EMBL/GenBank/DDBJ databases">
        <authorList>
            <person name="Muzny D."/>
            <person name="Qin X."/>
            <person name="Deng J."/>
            <person name="Jiang H."/>
            <person name="Liu Y."/>
            <person name="Qu J."/>
            <person name="Song X.-Z."/>
            <person name="Zhang L."/>
            <person name="Thornton R."/>
            <person name="Coyle M."/>
            <person name="Francisco L."/>
            <person name="Jackson L."/>
            <person name="Javaid M."/>
            <person name="Korchina V."/>
            <person name="Kovar C."/>
            <person name="Mata R."/>
            <person name="Mathew T."/>
            <person name="Ngo R."/>
            <person name="Nguyen L."/>
            <person name="Nguyen N."/>
            <person name="Okwuonu G."/>
            <person name="Ongeri F."/>
            <person name="Pham C."/>
            <person name="Simmons D."/>
            <person name="Wilczek-Boney K."/>
            <person name="Hale W."/>
            <person name="Jakkamsetti A."/>
            <person name="Pham P."/>
            <person name="Ruth R."/>
            <person name="San Lucas F."/>
            <person name="Warren J."/>
            <person name="Zhang J."/>
            <person name="Zhao Z."/>
            <person name="Zhou C."/>
            <person name="Zhu D."/>
            <person name="Lee S."/>
            <person name="Bess C."/>
            <person name="Blankenburg K."/>
            <person name="Forbes L."/>
            <person name="Fu Q."/>
            <person name="Gubbala S."/>
            <person name="Hirani K."/>
            <person name="Jayaseelan J.C."/>
            <person name="Lara F."/>
            <person name="Munidasa M."/>
            <person name="Palculict T."/>
            <person name="Patil S."/>
            <person name="Pu L.-L."/>
            <person name="Saada N."/>
            <person name="Tang L."/>
            <person name="Weissenberger G."/>
            <person name="Zhu Y."/>
            <person name="Hemphill L."/>
            <person name="Shang Y."/>
            <person name="Youmans B."/>
            <person name="Ayvaz T."/>
            <person name="Ross M."/>
            <person name="Santibanez J."/>
            <person name="Aqrawi P."/>
            <person name="Gross S."/>
            <person name="Joshi V."/>
            <person name="Fowler G."/>
            <person name="Nazareth L."/>
            <person name="Reid J."/>
            <person name="Worley K."/>
            <person name="Petrosino J."/>
            <person name="Highlander S."/>
            <person name="Gibbs R."/>
        </authorList>
    </citation>
    <scope>NUCLEOTIDE SEQUENCE [LARGE SCALE GENOMIC DNA]</scope>
    <source>
        <strain evidence="8 9">ATCC BAA-1640</strain>
    </source>
</reference>
<dbReference type="InterPro" id="IPR036388">
    <property type="entry name" value="WH-like_DNA-bd_sf"/>
</dbReference>
<evidence type="ECO:0000256" key="2">
    <source>
        <dbReference type="ARBA" id="ARBA00009695"/>
    </source>
</evidence>
<dbReference type="Gene3D" id="1.10.10.10">
    <property type="entry name" value="Winged helix-like DNA-binding domain superfamily/Winged helix DNA-binding domain"/>
    <property type="match status" value="3"/>
</dbReference>
<accession>E0NMU7</accession>
<evidence type="ECO:0000259" key="6">
    <source>
        <dbReference type="Pfam" id="PF02631"/>
    </source>
</evidence>
<evidence type="ECO:0000256" key="5">
    <source>
        <dbReference type="HAMAP-Rule" id="MF_01114"/>
    </source>
</evidence>
<dbReference type="AlphaFoldDB" id="E0NMU7"/>
<dbReference type="EMBL" id="AEEH01000047">
    <property type="protein sequence ID" value="EFM24915.1"/>
    <property type="molecule type" value="Genomic_DNA"/>
</dbReference>
<evidence type="ECO:0000313" key="8">
    <source>
        <dbReference type="EMBL" id="EFM24915.1"/>
    </source>
</evidence>
<feature type="domain" description="RecX third three-helical" evidence="7">
    <location>
        <begin position="153"/>
        <end position="197"/>
    </location>
</feature>
<evidence type="ECO:0000256" key="4">
    <source>
        <dbReference type="ARBA" id="ARBA00022490"/>
    </source>
</evidence>
<organism evidence="8 9">
    <name type="scientific">Peptoniphilus duerdenii ATCC BAA-1640</name>
    <dbReference type="NCBI Taxonomy" id="862517"/>
    <lineage>
        <taxon>Bacteria</taxon>
        <taxon>Bacillati</taxon>
        <taxon>Bacillota</taxon>
        <taxon>Tissierellia</taxon>
        <taxon>Tissierellales</taxon>
        <taxon>Peptoniphilaceae</taxon>
        <taxon>Peptoniphilus</taxon>
    </lineage>
</organism>
<comment type="similarity">
    <text evidence="2 5">Belongs to the RecX family.</text>
</comment>
<name>E0NMU7_9FIRM</name>
<evidence type="ECO:0000256" key="1">
    <source>
        <dbReference type="ARBA" id="ARBA00004496"/>
    </source>
</evidence>
<dbReference type="GO" id="GO:0006282">
    <property type="term" value="P:regulation of DNA repair"/>
    <property type="evidence" value="ECO:0007669"/>
    <property type="project" value="UniProtKB-UniRule"/>
</dbReference>
<evidence type="ECO:0000259" key="7">
    <source>
        <dbReference type="Pfam" id="PF21981"/>
    </source>
</evidence>
<dbReference type="Pfam" id="PF21981">
    <property type="entry name" value="RecX_HTH3"/>
    <property type="match status" value="1"/>
</dbReference>
<dbReference type="PANTHER" id="PTHR33602">
    <property type="entry name" value="REGULATORY PROTEIN RECX FAMILY PROTEIN"/>
    <property type="match status" value="1"/>
</dbReference>
<dbReference type="eggNOG" id="COG2137">
    <property type="taxonomic scope" value="Bacteria"/>
</dbReference>
<gene>
    <name evidence="5" type="primary">recX</name>
    <name evidence="8" type="ORF">HMPREF9225_1486</name>
</gene>
<proteinExistence type="inferred from homology"/>
<evidence type="ECO:0000256" key="3">
    <source>
        <dbReference type="ARBA" id="ARBA00018111"/>
    </source>
</evidence>
<dbReference type="InterPro" id="IPR053924">
    <property type="entry name" value="RecX_HTH_2nd"/>
</dbReference>
<dbReference type="OrthoDB" id="5421057at2"/>
<dbReference type="Proteomes" id="UP000003280">
    <property type="component" value="Unassembled WGS sequence"/>
</dbReference>
<feature type="domain" description="RecX second three-helical" evidence="6">
    <location>
        <begin position="104"/>
        <end position="145"/>
    </location>
</feature>
<dbReference type="GO" id="GO:0005737">
    <property type="term" value="C:cytoplasm"/>
    <property type="evidence" value="ECO:0007669"/>
    <property type="project" value="UniProtKB-SubCell"/>
</dbReference>
<dbReference type="HOGENOM" id="CLU_066607_4_1_9"/>
<protein>
    <recommendedName>
        <fullName evidence="3 5">Regulatory protein RecX</fullName>
    </recommendedName>
</protein>
<comment type="subcellular location">
    <subcellularLocation>
        <location evidence="1 5">Cytoplasm</location>
    </subcellularLocation>
</comment>
<dbReference type="InterPro" id="IPR053925">
    <property type="entry name" value="RecX_HTH_3rd"/>
</dbReference>
<dbReference type="PANTHER" id="PTHR33602:SF1">
    <property type="entry name" value="REGULATORY PROTEIN RECX FAMILY PROTEIN"/>
    <property type="match status" value="1"/>
</dbReference>
<dbReference type="Pfam" id="PF02631">
    <property type="entry name" value="RecX_HTH2"/>
    <property type="match status" value="1"/>
</dbReference>
<dbReference type="HAMAP" id="MF_01114">
    <property type="entry name" value="RecX"/>
    <property type="match status" value="1"/>
</dbReference>
<dbReference type="InterPro" id="IPR003783">
    <property type="entry name" value="Regulatory_RecX"/>
</dbReference>
<dbReference type="RefSeq" id="WP_008902276.1">
    <property type="nucleotide sequence ID" value="NZ_GL397071.1"/>
</dbReference>
<keyword evidence="4 5" id="KW-0963">Cytoplasm</keyword>
<dbReference type="STRING" id="862517.HMPREF9225_1486"/>
<comment type="function">
    <text evidence="5">Modulates RecA activity.</text>
</comment>
<keyword evidence="9" id="KW-1185">Reference proteome</keyword>
<sequence length="199" mass="23943">MNILKISFDKNTKKYIVETDKDTFYVYESTFVKFNLYVGKEINEEICEKFSYYDKFHEAKTISFKFLKNLKTEFELRMKLKNSYIDDEIIDETIKYIYSLDLLDDKDYAYSYAQDKSKFNRWGKNKIKYKLKEKGVPDKYIDSALETISDDNELKNIRKDKEAKERSLKPDAKNRKAKIMNFLYRRGYSISLINKVIDE</sequence>
<comment type="caution">
    <text evidence="8">The sequence shown here is derived from an EMBL/GenBank/DDBJ whole genome shotgun (WGS) entry which is preliminary data.</text>
</comment>
<evidence type="ECO:0000313" key="9">
    <source>
        <dbReference type="Proteomes" id="UP000003280"/>
    </source>
</evidence>